<evidence type="ECO:0000313" key="2">
    <source>
        <dbReference type="Proteomes" id="UP000249229"/>
    </source>
</evidence>
<sequence length="255" mass="28800">MASAPQLPLFYNGLEPLSSEVHANYKVRPSDVAPFLVNQHAIPVTVEEFPLIQRHMPIVFSAGDDAIPIALMGLNEGVNVFMTEEGRLIDENVYVPAYVRRYPYMLARLRPDADELSLCFDPTSPTIGDFAEGDPLFTNGQPSELTQNILKFNENFEQAAARTAQFMKEVRELDLLMEGEVTIQQDGVEQPFIYRGFQMIDEKKLADLRGDQLRKISQSGLLPLLYAHLFSLALMRDIFARQVKLGRMPQPQLTV</sequence>
<dbReference type="EMBL" id="QFQI01000002">
    <property type="protein sequence ID" value="PZQ61731.1"/>
    <property type="molecule type" value="Genomic_DNA"/>
</dbReference>
<dbReference type="Proteomes" id="UP000249229">
    <property type="component" value="Unassembled WGS sequence"/>
</dbReference>
<dbReference type="Pfam" id="PF07277">
    <property type="entry name" value="SapC"/>
    <property type="match status" value="1"/>
</dbReference>
<accession>A0A2W5P7I4</accession>
<name>A0A2W5P7I4_9SPHN</name>
<comment type="caution">
    <text evidence="1">The sequence shown here is derived from an EMBL/GenBank/DDBJ whole genome shotgun (WGS) entry which is preliminary data.</text>
</comment>
<evidence type="ECO:0000313" key="1">
    <source>
        <dbReference type="EMBL" id="PZQ61731.1"/>
    </source>
</evidence>
<proteinExistence type="predicted"/>
<reference evidence="1 2" key="1">
    <citation type="submission" date="2017-08" db="EMBL/GenBank/DDBJ databases">
        <title>Infants hospitalized years apart are colonized by the same room-sourced microbial strains.</title>
        <authorList>
            <person name="Brooks B."/>
            <person name="Olm M.R."/>
            <person name="Firek B.A."/>
            <person name="Baker R."/>
            <person name="Thomas B.C."/>
            <person name="Morowitz M.J."/>
            <person name="Banfield J.F."/>
        </authorList>
    </citation>
    <scope>NUCLEOTIDE SEQUENCE [LARGE SCALE GENOMIC DNA]</scope>
    <source>
        <strain evidence="1">S2_005_001_R1_22</strain>
    </source>
</reference>
<organism evidence="1 2">
    <name type="scientific">Sphingomonas taxi</name>
    <dbReference type="NCBI Taxonomy" id="1549858"/>
    <lineage>
        <taxon>Bacteria</taxon>
        <taxon>Pseudomonadati</taxon>
        <taxon>Pseudomonadota</taxon>
        <taxon>Alphaproteobacteria</taxon>
        <taxon>Sphingomonadales</taxon>
        <taxon>Sphingomonadaceae</taxon>
        <taxon>Sphingomonas</taxon>
    </lineage>
</organism>
<dbReference type="AlphaFoldDB" id="A0A2W5P7I4"/>
<protein>
    <submittedName>
        <fullName evidence="1">Multidrug transporter</fullName>
    </submittedName>
</protein>
<dbReference type="InterPro" id="IPR010836">
    <property type="entry name" value="SapC"/>
</dbReference>
<gene>
    <name evidence="1" type="ORF">DI544_03625</name>
</gene>